<dbReference type="InterPro" id="IPR017517">
    <property type="entry name" value="Maleyloyr_isom"/>
</dbReference>
<keyword evidence="2" id="KW-1185">Reference proteome</keyword>
<dbReference type="NCBIfam" id="TIGR03085">
    <property type="entry name" value="TIGR03085 family metal-binding protein"/>
    <property type="match status" value="1"/>
</dbReference>
<dbReference type="InterPro" id="IPR034660">
    <property type="entry name" value="DinB/YfiT-like"/>
</dbReference>
<proteinExistence type="predicted"/>
<gene>
    <name evidence="1" type="ORF">FE251_07055</name>
</gene>
<dbReference type="SUPFAM" id="SSF109854">
    <property type="entry name" value="DinB/YfiT-like putative metalloenzymes"/>
    <property type="match status" value="1"/>
</dbReference>
<evidence type="ECO:0000313" key="1">
    <source>
        <dbReference type="EMBL" id="QDB79157.1"/>
    </source>
</evidence>
<protein>
    <submittedName>
        <fullName evidence="1">TIGR03085 family protein</fullName>
    </submittedName>
</protein>
<sequence length="225" mass="24308">MRSPAPIGRSTHVSRAKWSEPERRALAATFREVGPGAPTLCAGWRSEDLLAHLVLRETRPWVIALDMAGRPEPGHEKRQSQVARAARTPGGYAALVDDLLGTDGLRPTRRMGDAVNLVEFVVHHEDLRRAGDSPRPPRRLPPGMRDALWRQLATMGRLAARRSPVGVRLASTDGGRAVVRRGEDPVTLVGGPVELALYLMGRAERAEVEVQGSPGAVASFTAAMG</sequence>
<evidence type="ECO:0000313" key="2">
    <source>
        <dbReference type="Proteomes" id="UP000313948"/>
    </source>
</evidence>
<name>A0ABX5VL18_9MICO</name>
<dbReference type="NCBIfam" id="TIGR03083">
    <property type="entry name" value="maleylpyruvate isomerase family mycothiol-dependent enzyme"/>
    <property type="match status" value="1"/>
</dbReference>
<organism evidence="1 2">
    <name type="scientific">Georgenia wutianyii</name>
    <dbReference type="NCBI Taxonomy" id="2585135"/>
    <lineage>
        <taxon>Bacteria</taxon>
        <taxon>Bacillati</taxon>
        <taxon>Actinomycetota</taxon>
        <taxon>Actinomycetes</taxon>
        <taxon>Micrococcales</taxon>
        <taxon>Bogoriellaceae</taxon>
        <taxon>Georgenia</taxon>
    </lineage>
</organism>
<dbReference type="EMBL" id="CP040899">
    <property type="protein sequence ID" value="QDB79157.1"/>
    <property type="molecule type" value="Genomic_DNA"/>
</dbReference>
<accession>A0ABX5VL18</accession>
<dbReference type="Proteomes" id="UP000313948">
    <property type="component" value="Chromosome"/>
</dbReference>
<reference evidence="1 2" key="1">
    <citation type="submission" date="2019-05" db="EMBL/GenBank/DDBJ databases">
        <title>Georgenia *** sp. nov., and Georgenia *** sp. nov., isolated from the intestinal contents of plateau pika (Ochotona curzoniae) in the Qinghai-Tibet plateau of China.</title>
        <authorList>
            <person name="Tian Z."/>
        </authorList>
    </citation>
    <scope>NUCLEOTIDE SEQUENCE [LARGE SCALE GENOMIC DNA]</scope>
    <source>
        <strain evidence="1 2">Z294</strain>
    </source>
</reference>
<dbReference type="InterPro" id="IPR017519">
    <property type="entry name" value="CHP03085"/>
</dbReference>